<reference evidence="3 4" key="1">
    <citation type="journal article" date="2018" name="Nat. Biotechnol.">
        <title>A standardized bacterial taxonomy based on genome phylogeny substantially revises the tree of life.</title>
        <authorList>
            <person name="Parks D.H."/>
            <person name="Chuvochina M."/>
            <person name="Waite D.W."/>
            <person name="Rinke C."/>
            <person name="Skarshewski A."/>
            <person name="Chaumeil P.A."/>
            <person name="Hugenholtz P."/>
        </authorList>
    </citation>
    <scope>NUCLEOTIDE SEQUENCE [LARGE SCALE GENOMIC DNA]</scope>
    <source>
        <strain evidence="3">UBA11728</strain>
    </source>
</reference>
<protein>
    <submittedName>
        <fullName evidence="3">Uncharacterized protein</fullName>
    </submittedName>
</protein>
<evidence type="ECO:0000256" key="2">
    <source>
        <dbReference type="SAM" id="MobiDB-lite"/>
    </source>
</evidence>
<evidence type="ECO:0000313" key="3">
    <source>
        <dbReference type="EMBL" id="HCL02609.1"/>
    </source>
</evidence>
<organism evidence="3 4">
    <name type="scientific">Lachnoclostridium phytofermentans</name>
    <dbReference type="NCBI Taxonomy" id="66219"/>
    <lineage>
        <taxon>Bacteria</taxon>
        <taxon>Bacillati</taxon>
        <taxon>Bacillota</taxon>
        <taxon>Clostridia</taxon>
        <taxon>Lachnospirales</taxon>
        <taxon>Lachnospiraceae</taxon>
    </lineage>
</organism>
<feature type="region of interest" description="Disordered" evidence="2">
    <location>
        <begin position="1"/>
        <end position="22"/>
    </location>
</feature>
<evidence type="ECO:0000313" key="4">
    <source>
        <dbReference type="Proteomes" id="UP000262969"/>
    </source>
</evidence>
<comment type="caution">
    <text evidence="3">The sequence shown here is derived from an EMBL/GenBank/DDBJ whole genome shotgun (WGS) entry which is preliminary data.</text>
</comment>
<feature type="coiled-coil region" evidence="1">
    <location>
        <begin position="203"/>
        <end position="230"/>
    </location>
</feature>
<evidence type="ECO:0000256" key="1">
    <source>
        <dbReference type="SAM" id="Coils"/>
    </source>
</evidence>
<accession>A0A3D2X643</accession>
<sequence length="257" mass="30547">MRLGKRFGDKPEPKTKSLGDLDDLDDDFDLEFENLKVSSSIEPSRTEPRYVKENRSKVFSEMSLRQTFRNRKIPIVTLDERFINLFPEEKMSGVQLRLRDELVELMKDQSRVLEDIKGLKRYKSQLMQEIVENMEVDHTPLGKLKGRKLSKNQKLIEDINQKLLIAEDKLEKLPSEIAAKNEELMLESLQRCYNNIYDENLRKKALTDEIMEMEVKLRNLKKQKLEIEKDYRGTYTYLYEMLGTEMMRKIDEEQDLL</sequence>
<gene>
    <name evidence="3" type="ORF">DHW61_09370</name>
</gene>
<dbReference type="AlphaFoldDB" id="A0A3D2X643"/>
<keyword evidence="1" id="KW-0175">Coiled coil</keyword>
<dbReference type="EMBL" id="DPVV01000308">
    <property type="protein sequence ID" value="HCL02609.1"/>
    <property type="molecule type" value="Genomic_DNA"/>
</dbReference>
<dbReference type="Proteomes" id="UP000262969">
    <property type="component" value="Unassembled WGS sequence"/>
</dbReference>
<proteinExistence type="predicted"/>
<name>A0A3D2X643_9FIRM</name>
<feature type="compositionally biased region" description="Basic and acidic residues" evidence="2">
    <location>
        <begin position="1"/>
        <end position="19"/>
    </location>
</feature>